<keyword evidence="1 3" id="KW-0378">Hydrolase</keyword>
<gene>
    <name evidence="3" type="ORF">B1B_11342</name>
</gene>
<reference evidence="3" key="1">
    <citation type="submission" date="2013-08" db="EMBL/GenBank/DDBJ databases">
        <authorList>
            <person name="Mendez C."/>
            <person name="Richter M."/>
            <person name="Ferrer M."/>
            <person name="Sanchez J."/>
        </authorList>
    </citation>
    <scope>NUCLEOTIDE SEQUENCE</scope>
</reference>
<evidence type="ECO:0000256" key="2">
    <source>
        <dbReference type="SAM" id="MobiDB-lite"/>
    </source>
</evidence>
<evidence type="ECO:0000313" key="3">
    <source>
        <dbReference type="EMBL" id="EQD50137.1"/>
    </source>
</evidence>
<dbReference type="Pfam" id="PF00702">
    <property type="entry name" value="Hydrolase"/>
    <property type="match status" value="1"/>
</dbReference>
<organism evidence="3">
    <name type="scientific">mine drainage metagenome</name>
    <dbReference type="NCBI Taxonomy" id="410659"/>
    <lineage>
        <taxon>unclassified sequences</taxon>
        <taxon>metagenomes</taxon>
        <taxon>ecological metagenomes</taxon>
    </lineage>
</organism>
<accession>T0ZZT6</accession>
<dbReference type="PANTHER" id="PTHR43316">
    <property type="entry name" value="HYDROLASE, HALOACID DELAHOGENASE-RELATED"/>
    <property type="match status" value="1"/>
</dbReference>
<evidence type="ECO:0000256" key="1">
    <source>
        <dbReference type="ARBA" id="ARBA00022801"/>
    </source>
</evidence>
<sequence length="266" mass="29869">MPDESPTRGDLAVEGLLFDLDDVLVPVHTVLQWQWAWRPNGPRLPPAHAQAVLKRALRAWDRRRWTGLTGRAPPVTPDDQRAHLASLLDGLAGRPLSRDESEAVVARFQHPSGPIESFPEVKPRLEGWIRAGLRVGIVTPWPLETARRILRRAELDDRWLLLTADEAPTAYLPAPTAYRHAVERLGTPRRKTVYVGDLFWSDVHAAARAGLRSILLDRRDLWPHVADDRIRSLDSLDEVLRRAPTAEARSAATGPESSDRADDLPR</sequence>
<dbReference type="EMBL" id="AUZY01007360">
    <property type="protein sequence ID" value="EQD50137.1"/>
    <property type="molecule type" value="Genomic_DNA"/>
</dbReference>
<dbReference type="InterPro" id="IPR051540">
    <property type="entry name" value="S-2-haloacid_dehalogenase"/>
</dbReference>
<feature type="compositionally biased region" description="Basic and acidic residues" evidence="2">
    <location>
        <begin position="257"/>
        <end position="266"/>
    </location>
</feature>
<dbReference type="Gene3D" id="3.40.50.1000">
    <property type="entry name" value="HAD superfamily/HAD-like"/>
    <property type="match status" value="1"/>
</dbReference>
<comment type="caution">
    <text evidence="3">The sequence shown here is derived from an EMBL/GenBank/DDBJ whole genome shotgun (WGS) entry which is preliminary data.</text>
</comment>
<dbReference type="InterPro" id="IPR036412">
    <property type="entry name" value="HAD-like_sf"/>
</dbReference>
<reference evidence="3" key="2">
    <citation type="journal article" date="2014" name="ISME J.">
        <title>Microbial stratification in low pH oxic and suboxic macroscopic growths along an acid mine drainage.</title>
        <authorList>
            <person name="Mendez-Garcia C."/>
            <person name="Mesa V."/>
            <person name="Sprenger R.R."/>
            <person name="Richter M."/>
            <person name="Diez M.S."/>
            <person name="Solano J."/>
            <person name="Bargiela R."/>
            <person name="Golyshina O.V."/>
            <person name="Manteca A."/>
            <person name="Ramos J.L."/>
            <person name="Gallego J.R."/>
            <person name="Llorente I."/>
            <person name="Martins Dos Santos V.A."/>
            <person name="Jensen O.N."/>
            <person name="Pelaez A.I."/>
            <person name="Sanchez J."/>
            <person name="Ferrer M."/>
        </authorList>
    </citation>
    <scope>NUCLEOTIDE SEQUENCE</scope>
</reference>
<dbReference type="GO" id="GO:0016787">
    <property type="term" value="F:hydrolase activity"/>
    <property type="evidence" value="ECO:0007669"/>
    <property type="project" value="UniProtKB-KW"/>
</dbReference>
<dbReference type="InterPro" id="IPR006439">
    <property type="entry name" value="HAD-SF_hydro_IA"/>
</dbReference>
<proteinExistence type="predicted"/>
<name>T0ZZT6_9ZZZZ</name>
<dbReference type="NCBIfam" id="TIGR01549">
    <property type="entry name" value="HAD-SF-IA-v1"/>
    <property type="match status" value="1"/>
</dbReference>
<protein>
    <submittedName>
        <fullName evidence="3">Haloacid dehalogenase-like hydrolase domain protein</fullName>
        <ecNumber evidence="3">3.-.-.-</ecNumber>
    </submittedName>
</protein>
<dbReference type="AlphaFoldDB" id="T0ZZT6"/>
<feature type="region of interest" description="Disordered" evidence="2">
    <location>
        <begin position="244"/>
        <end position="266"/>
    </location>
</feature>
<dbReference type="InterPro" id="IPR023214">
    <property type="entry name" value="HAD_sf"/>
</dbReference>
<dbReference type="SUPFAM" id="SSF56784">
    <property type="entry name" value="HAD-like"/>
    <property type="match status" value="1"/>
</dbReference>
<dbReference type="EC" id="3.-.-.-" evidence="3"/>